<name>A0AAV2R6D3_MEGNR</name>
<comment type="caution">
    <text evidence="2">The sequence shown here is derived from an EMBL/GenBank/DDBJ whole genome shotgun (WGS) entry which is preliminary data.</text>
</comment>
<evidence type="ECO:0000256" key="1">
    <source>
        <dbReference type="SAM" id="SignalP"/>
    </source>
</evidence>
<proteinExistence type="predicted"/>
<keyword evidence="1" id="KW-0732">Signal</keyword>
<organism evidence="2 3">
    <name type="scientific">Meganyctiphanes norvegica</name>
    <name type="common">Northern krill</name>
    <name type="synonym">Thysanopoda norvegica</name>
    <dbReference type="NCBI Taxonomy" id="48144"/>
    <lineage>
        <taxon>Eukaryota</taxon>
        <taxon>Metazoa</taxon>
        <taxon>Ecdysozoa</taxon>
        <taxon>Arthropoda</taxon>
        <taxon>Crustacea</taxon>
        <taxon>Multicrustacea</taxon>
        <taxon>Malacostraca</taxon>
        <taxon>Eumalacostraca</taxon>
        <taxon>Eucarida</taxon>
        <taxon>Euphausiacea</taxon>
        <taxon>Euphausiidae</taxon>
        <taxon>Meganyctiphanes</taxon>
    </lineage>
</organism>
<dbReference type="EMBL" id="CAXKWB010015786">
    <property type="protein sequence ID" value="CAL4114445.1"/>
    <property type="molecule type" value="Genomic_DNA"/>
</dbReference>
<gene>
    <name evidence="2" type="ORF">MNOR_LOCUS20429</name>
</gene>
<evidence type="ECO:0000313" key="2">
    <source>
        <dbReference type="EMBL" id="CAL4114445.1"/>
    </source>
</evidence>
<dbReference type="Proteomes" id="UP001497623">
    <property type="component" value="Unassembled WGS sequence"/>
</dbReference>
<feature type="chain" id="PRO_5043640532" description="Protein sleepless" evidence="1">
    <location>
        <begin position="26"/>
        <end position="115"/>
    </location>
</feature>
<reference evidence="2 3" key="1">
    <citation type="submission" date="2024-05" db="EMBL/GenBank/DDBJ databases">
        <authorList>
            <person name="Wallberg A."/>
        </authorList>
    </citation>
    <scope>NUCLEOTIDE SEQUENCE [LARGE SCALE GENOMIC DNA]</scope>
</reference>
<protein>
    <recommendedName>
        <fullName evidence="4">Protein sleepless</fullName>
    </recommendedName>
</protein>
<accession>A0AAV2R6D3</accession>
<keyword evidence="3" id="KW-1185">Reference proteome</keyword>
<evidence type="ECO:0008006" key="4">
    <source>
        <dbReference type="Google" id="ProtNLM"/>
    </source>
</evidence>
<dbReference type="AlphaFoldDB" id="A0AAV2R6D3"/>
<feature type="signal peptide" evidence="1">
    <location>
        <begin position="1"/>
        <end position="25"/>
    </location>
</feature>
<sequence>MRRAAPILQTASWLLLLSLVASTCALKCYYCNDYDDFGTEYDPLCGVPDYYNQSPDHIIEGAVCETIIFDDGKILRTDNINGYDGAECDTISDSITCYCFEDFCNDQLCKQCGTP</sequence>
<evidence type="ECO:0000313" key="3">
    <source>
        <dbReference type="Proteomes" id="UP001497623"/>
    </source>
</evidence>